<sequence length="256" mass="28173">MHKAGKLASIGLIALTMGTATFSTLQTTDTTVAFAKKHKVHKAVNHVLSYTNLKGTTPYNANGGALYRNANLSKKVGNGNNYLQATLYAFKSARVQRPNGKIAVYYFVQNSANTVQGWIWHGNLTVAKSYDQENSDIRAMIAIVRTMSPDSQDDLLSNVSNIDPKAAYNDKNDKDKFDLGSVVSDMADDVYDNEEKVDIAAIGKAYDLFKGRFDTLTNNKLGALHDRYNEALNTDDAYYAAYNLGNTLSDAIFDLQ</sequence>
<name>A0A1E7X9G4_9LACO</name>
<accession>A0A1E7X9G4</accession>
<feature type="signal peptide" evidence="1">
    <location>
        <begin position="1"/>
        <end position="22"/>
    </location>
</feature>
<dbReference type="RefSeq" id="WP_070368478.1">
    <property type="nucleotide sequence ID" value="NZ_JAZHVW010000007.1"/>
</dbReference>
<dbReference type="EMBL" id="MIQE01000024">
    <property type="protein sequence ID" value="OFA09776.1"/>
    <property type="molecule type" value="Genomic_DNA"/>
</dbReference>
<evidence type="ECO:0000313" key="2">
    <source>
        <dbReference type="EMBL" id="OFA09776.1"/>
    </source>
</evidence>
<dbReference type="Proteomes" id="UP000177010">
    <property type="component" value="Unassembled WGS sequence"/>
</dbReference>
<evidence type="ECO:0000256" key="1">
    <source>
        <dbReference type="SAM" id="SignalP"/>
    </source>
</evidence>
<proteinExistence type="predicted"/>
<dbReference type="AlphaFoldDB" id="A0A1E7X9G4"/>
<gene>
    <name evidence="2" type="ORF">LASUN_22580</name>
</gene>
<feature type="chain" id="PRO_5038741823" description="D-alanyl-D-alanine carboxypeptidase" evidence="1">
    <location>
        <begin position="23"/>
        <end position="256"/>
    </location>
</feature>
<evidence type="ECO:0008006" key="4">
    <source>
        <dbReference type="Google" id="ProtNLM"/>
    </source>
</evidence>
<reference evidence="2 3" key="1">
    <citation type="submission" date="2016-09" db="EMBL/GenBank/DDBJ databases">
        <title>Genome Sequence of Lactobacillus sunkii Strain CG01.</title>
        <authorList>
            <person name="Poehlein A."/>
            <person name="Gabris C."/>
            <person name="Bengelsdorf F.R."/>
            <person name="Duerre P."/>
            <person name="Daniel R."/>
        </authorList>
    </citation>
    <scope>NUCLEOTIDE SEQUENCE [LARGE SCALE GENOMIC DNA]</scope>
    <source>
        <strain evidence="2 3">CG_D</strain>
    </source>
</reference>
<evidence type="ECO:0000313" key="3">
    <source>
        <dbReference type="Proteomes" id="UP000177010"/>
    </source>
</evidence>
<comment type="caution">
    <text evidence="2">The sequence shown here is derived from an EMBL/GenBank/DDBJ whole genome shotgun (WGS) entry which is preliminary data.</text>
</comment>
<organism evidence="2 3">
    <name type="scientific">Lentilactobacillus sunkii</name>
    <dbReference type="NCBI Taxonomy" id="481719"/>
    <lineage>
        <taxon>Bacteria</taxon>
        <taxon>Bacillati</taxon>
        <taxon>Bacillota</taxon>
        <taxon>Bacilli</taxon>
        <taxon>Lactobacillales</taxon>
        <taxon>Lactobacillaceae</taxon>
        <taxon>Lentilactobacillus</taxon>
    </lineage>
</organism>
<keyword evidence="1" id="KW-0732">Signal</keyword>
<protein>
    <recommendedName>
        <fullName evidence="4">D-alanyl-D-alanine carboxypeptidase</fullName>
    </recommendedName>
</protein>